<feature type="repeat" description="PPR" evidence="2">
    <location>
        <begin position="107"/>
        <end position="141"/>
    </location>
</feature>
<dbReference type="OrthoDB" id="607373at2759"/>
<dbReference type="InterPro" id="IPR011990">
    <property type="entry name" value="TPR-like_helical_dom_sf"/>
</dbReference>
<dbReference type="Pfam" id="PF14432">
    <property type="entry name" value="DYW_deaminase"/>
    <property type="match status" value="1"/>
</dbReference>
<dbReference type="FunFam" id="1.25.40.10:FF:000381">
    <property type="entry name" value="Pentatricopeptide repeat-containing protein"/>
    <property type="match status" value="1"/>
</dbReference>
<evidence type="ECO:0000259" key="3">
    <source>
        <dbReference type="Pfam" id="PF14432"/>
    </source>
</evidence>
<keyword evidence="5" id="KW-1185">Reference proteome</keyword>
<sequence length="920" mass="103355">MPQRSESSWSTMLSGYVRAEMYVKAVELFYEMWVQGIEPNGFMLASLLTACNRSGKLVSQGTQVHGLVVKYGLLSDVFVSSALLHFYATYGFMFDARKCFEEMPERNVVSWTSLMVGYSTNGDPEEVLEIYQRMRREGVRCNQNSFSVVISSCGLLEDELLGRQVLSHVVVTGLDYNVSVANALISMFGCFGNVEDAYFIFKVMEERDTISWNSIISAYSHNQYCEDSLKCFRWMRHGNVKPDSTTLSSLVSACSNVDNLKWGMGIHDIVIKFGLDSVICVCNTLLTMYSESGRLEDAVRLFRDIPEKDLISWNSMMASFGQNGEYQNALGLLADLHGTNEISNHVTFASALAACSCPEALIEGKTIHGLIFRGGRIEHLLLGNALITMYAKCGVMRYAKQVFQTMPQHDVVSWNALIGGHMENEEPQKALQDFKWMREDGMCANYITIVNVLGSFSTSEDLRNNGMPIHAYIEMTGFESDSYVRNSLLTMYAKCGDLNSSNFIFEQLDTKNIVSWNAMVAANAHHGCGEAALKFFAKMHQSGLEFDHFSFSGGLAACANLGLLEEGQQLHNIIIKKGFESDLHVANAAMDMYGKCGEMNEVLRILPTPSNRPRLSWNILISGFSRHGYYNKARDTFHHMLQVGAQPNHVTFVALLSACNHGGLVEEGLAHFYSMVKEFGVPPAIEHCVCIVDLLGRSGRLIEAEIFVKEMPVPANDHVWRSLLSASRTHNNLELSRKAANHLIELDPSDDSAYVLLSNVCAINGRWEDVDDIRRKMKSNKIKKKPGCSWVKVNNKVSTFGMGDQSHPQTLQIYGKLTDLRKMIKEVGYVPDMSFALHDTDEEDKEHNLWNHSEKLALAFGLLDTPEGSTLRIFKNLRVCGDCHSVYKFVSKAVQRRIVLRDPYRFHHFSNGKCSCCDYW</sequence>
<protein>
    <submittedName>
        <fullName evidence="4">Pentatricopeptide repeat-containing protein</fullName>
    </submittedName>
</protein>
<feature type="repeat" description="PPR" evidence="2">
    <location>
        <begin position="5"/>
        <end position="39"/>
    </location>
</feature>
<dbReference type="FunFam" id="1.25.40.10:FF:000073">
    <property type="entry name" value="Pentatricopeptide repeat-containing protein chloroplastic"/>
    <property type="match status" value="2"/>
</dbReference>
<dbReference type="InterPro" id="IPR032867">
    <property type="entry name" value="DYW_dom"/>
</dbReference>
<feature type="repeat" description="PPR" evidence="2">
    <location>
        <begin position="278"/>
        <end position="312"/>
    </location>
</feature>
<keyword evidence="1" id="KW-0677">Repeat</keyword>
<name>A0A7J6V4Q2_THATH</name>
<comment type="caution">
    <text evidence="4">The sequence shown here is derived from an EMBL/GenBank/DDBJ whole genome shotgun (WGS) entry which is preliminary data.</text>
</comment>
<feature type="domain" description="DYW" evidence="3">
    <location>
        <begin position="828"/>
        <end position="920"/>
    </location>
</feature>
<feature type="repeat" description="PPR" evidence="2">
    <location>
        <begin position="613"/>
        <end position="647"/>
    </location>
</feature>
<feature type="repeat" description="PPR" evidence="2">
    <location>
        <begin position="512"/>
        <end position="546"/>
    </location>
</feature>
<evidence type="ECO:0000256" key="2">
    <source>
        <dbReference type="PROSITE-ProRule" id="PRU00708"/>
    </source>
</evidence>
<dbReference type="Pfam" id="PF20431">
    <property type="entry name" value="E_motif"/>
    <property type="match status" value="1"/>
</dbReference>
<dbReference type="Pfam" id="PF13041">
    <property type="entry name" value="PPR_2"/>
    <property type="match status" value="3"/>
</dbReference>
<dbReference type="PANTHER" id="PTHR47926:SF506">
    <property type="entry name" value="TETRATRICOPEPTIDE REPEAT-LIKE SUPERFAMILY PROTEIN ISOFORM 1"/>
    <property type="match status" value="1"/>
</dbReference>
<accession>A0A7J6V4Q2</accession>
<dbReference type="InterPro" id="IPR002885">
    <property type="entry name" value="PPR_rpt"/>
</dbReference>
<dbReference type="Proteomes" id="UP000554482">
    <property type="component" value="Unassembled WGS sequence"/>
</dbReference>
<dbReference type="FunFam" id="1.25.40.10:FF:000288">
    <property type="entry name" value="Pentatricopeptide repeat-containing protein At4g02750"/>
    <property type="match status" value="1"/>
</dbReference>
<dbReference type="PANTHER" id="PTHR47926">
    <property type="entry name" value="PENTATRICOPEPTIDE REPEAT-CONTAINING PROTEIN"/>
    <property type="match status" value="1"/>
</dbReference>
<reference evidence="4 5" key="1">
    <citation type="submission" date="2020-06" db="EMBL/GenBank/DDBJ databases">
        <title>Transcriptomic and genomic resources for Thalictrum thalictroides and T. hernandezii: Facilitating candidate gene discovery in an emerging model plant lineage.</title>
        <authorList>
            <person name="Arias T."/>
            <person name="Riano-Pachon D.M."/>
            <person name="Di Stilio V.S."/>
        </authorList>
    </citation>
    <scope>NUCLEOTIDE SEQUENCE [LARGE SCALE GENOMIC DNA]</scope>
    <source>
        <strain evidence="5">cv. WT478/WT964</strain>
        <tissue evidence="4">Leaves</tissue>
    </source>
</reference>
<dbReference type="GO" id="GO:0003723">
    <property type="term" value="F:RNA binding"/>
    <property type="evidence" value="ECO:0007669"/>
    <property type="project" value="InterPro"/>
</dbReference>
<dbReference type="InterPro" id="IPR046960">
    <property type="entry name" value="PPR_At4g14850-like_plant"/>
</dbReference>
<dbReference type="GO" id="GO:0009451">
    <property type="term" value="P:RNA modification"/>
    <property type="evidence" value="ECO:0007669"/>
    <property type="project" value="InterPro"/>
</dbReference>
<dbReference type="PROSITE" id="PS51375">
    <property type="entry name" value="PPR"/>
    <property type="match status" value="8"/>
</dbReference>
<evidence type="ECO:0000313" key="5">
    <source>
        <dbReference type="Proteomes" id="UP000554482"/>
    </source>
</evidence>
<dbReference type="GO" id="GO:0008270">
    <property type="term" value="F:zinc ion binding"/>
    <property type="evidence" value="ECO:0007669"/>
    <property type="project" value="InterPro"/>
</dbReference>
<dbReference type="Pfam" id="PF01535">
    <property type="entry name" value="PPR"/>
    <property type="match status" value="7"/>
</dbReference>
<feature type="repeat" description="PPR" evidence="2">
    <location>
        <begin position="410"/>
        <end position="444"/>
    </location>
</feature>
<proteinExistence type="predicted"/>
<feature type="repeat" description="PPR" evidence="2">
    <location>
        <begin position="208"/>
        <end position="242"/>
    </location>
</feature>
<dbReference type="Gene3D" id="1.25.40.10">
    <property type="entry name" value="Tetratricopeptide repeat domain"/>
    <property type="match status" value="7"/>
</dbReference>
<evidence type="ECO:0000256" key="1">
    <source>
        <dbReference type="ARBA" id="ARBA00022737"/>
    </source>
</evidence>
<dbReference type="FunFam" id="1.25.40.10:FF:001352">
    <property type="entry name" value="Tetratricopeptide repeat (TPR)-like superfamily protein"/>
    <property type="match status" value="1"/>
</dbReference>
<gene>
    <name evidence="4" type="ORF">FRX31_030637</name>
</gene>
<dbReference type="AlphaFoldDB" id="A0A7J6V4Q2"/>
<feature type="repeat" description="PPR" evidence="2">
    <location>
        <begin position="648"/>
        <end position="683"/>
    </location>
</feature>
<organism evidence="4 5">
    <name type="scientific">Thalictrum thalictroides</name>
    <name type="common">Rue-anemone</name>
    <name type="synonym">Anemone thalictroides</name>
    <dbReference type="NCBI Taxonomy" id="46969"/>
    <lineage>
        <taxon>Eukaryota</taxon>
        <taxon>Viridiplantae</taxon>
        <taxon>Streptophyta</taxon>
        <taxon>Embryophyta</taxon>
        <taxon>Tracheophyta</taxon>
        <taxon>Spermatophyta</taxon>
        <taxon>Magnoliopsida</taxon>
        <taxon>Ranunculales</taxon>
        <taxon>Ranunculaceae</taxon>
        <taxon>Thalictroideae</taxon>
        <taxon>Thalictrum</taxon>
    </lineage>
</organism>
<evidence type="ECO:0000313" key="4">
    <source>
        <dbReference type="EMBL" id="KAF5179777.1"/>
    </source>
</evidence>
<dbReference type="EMBL" id="JABWDY010038347">
    <property type="protein sequence ID" value="KAF5179777.1"/>
    <property type="molecule type" value="Genomic_DNA"/>
</dbReference>
<dbReference type="NCBIfam" id="TIGR00756">
    <property type="entry name" value="PPR"/>
    <property type="match status" value="4"/>
</dbReference>
<dbReference type="InterPro" id="IPR046848">
    <property type="entry name" value="E_motif"/>
</dbReference>